<evidence type="ECO:0000313" key="2">
    <source>
        <dbReference type="EMBL" id="JAP23741.1"/>
    </source>
</evidence>
<feature type="transmembrane region" description="Helical" evidence="1">
    <location>
        <begin position="58"/>
        <end position="79"/>
    </location>
</feature>
<proteinExistence type="predicted"/>
<dbReference type="EMBL" id="GEDG01015146">
    <property type="protein sequence ID" value="JAP23741.1"/>
    <property type="molecule type" value="Transcribed_RNA"/>
</dbReference>
<evidence type="ECO:0000256" key="1">
    <source>
        <dbReference type="SAM" id="Phobius"/>
    </source>
</evidence>
<protein>
    <submittedName>
        <fullName evidence="2">Putative ovule protein</fullName>
    </submittedName>
</protein>
<feature type="transmembrane region" description="Helical" evidence="1">
    <location>
        <begin position="17"/>
        <end position="46"/>
    </location>
</feature>
<keyword evidence="1" id="KW-0472">Membrane</keyword>
<organism evidence="2">
    <name type="scientific">Solanum chacoense</name>
    <name type="common">Chaco potato</name>
    <dbReference type="NCBI Taxonomy" id="4108"/>
    <lineage>
        <taxon>Eukaryota</taxon>
        <taxon>Viridiplantae</taxon>
        <taxon>Streptophyta</taxon>
        <taxon>Embryophyta</taxon>
        <taxon>Tracheophyta</taxon>
        <taxon>Spermatophyta</taxon>
        <taxon>Magnoliopsida</taxon>
        <taxon>eudicotyledons</taxon>
        <taxon>Gunneridae</taxon>
        <taxon>Pentapetalae</taxon>
        <taxon>asterids</taxon>
        <taxon>lamiids</taxon>
        <taxon>Solanales</taxon>
        <taxon>Solanaceae</taxon>
        <taxon>Solanoideae</taxon>
        <taxon>Solaneae</taxon>
        <taxon>Solanum</taxon>
    </lineage>
</organism>
<sequence>MTCSPCVPFTSSSSSSFLFPTFGSCCSLANVFLVLVVFLLYCWNCTLLFSTFFCFDKFICWCLIAHLLLFVHFSIPYFLLQLPFAFT</sequence>
<accession>A0A0V0HTX5</accession>
<keyword evidence="1" id="KW-0812">Transmembrane</keyword>
<dbReference type="AlphaFoldDB" id="A0A0V0HTX5"/>
<reference evidence="2" key="1">
    <citation type="submission" date="2015-12" db="EMBL/GenBank/DDBJ databases">
        <title>Gene expression during late stages of embryo sac development: a critical building block for successful pollen-pistil interactions.</title>
        <authorList>
            <person name="Liu Y."/>
            <person name="Joly V."/>
            <person name="Sabar M."/>
            <person name="Matton D.P."/>
        </authorList>
    </citation>
    <scope>NUCLEOTIDE SEQUENCE</scope>
</reference>
<name>A0A0V0HTX5_SOLCH</name>
<keyword evidence="1" id="KW-1133">Transmembrane helix</keyword>